<organism evidence="1 2">
    <name type="scientific">Sphingobium terrigena</name>
    <dbReference type="NCBI Taxonomy" id="2304063"/>
    <lineage>
        <taxon>Bacteria</taxon>
        <taxon>Pseudomonadati</taxon>
        <taxon>Pseudomonadota</taxon>
        <taxon>Alphaproteobacteria</taxon>
        <taxon>Sphingomonadales</taxon>
        <taxon>Sphingomonadaceae</taxon>
        <taxon>Sphingobium</taxon>
    </lineage>
</organism>
<protein>
    <submittedName>
        <fullName evidence="1">Uncharacterized protein</fullName>
    </submittedName>
</protein>
<dbReference type="Proteomes" id="UP000283469">
    <property type="component" value="Unassembled WGS sequence"/>
</dbReference>
<accession>A0A418YUS7</accession>
<dbReference type="EMBL" id="QVRA01000005">
    <property type="protein sequence ID" value="RJG55897.1"/>
    <property type="molecule type" value="Genomic_DNA"/>
</dbReference>
<keyword evidence="2" id="KW-1185">Reference proteome</keyword>
<comment type="caution">
    <text evidence="1">The sequence shown here is derived from an EMBL/GenBank/DDBJ whole genome shotgun (WGS) entry which is preliminary data.</text>
</comment>
<dbReference type="AlphaFoldDB" id="A0A418YUS7"/>
<evidence type="ECO:0000313" key="2">
    <source>
        <dbReference type="Proteomes" id="UP000283469"/>
    </source>
</evidence>
<proteinExistence type="predicted"/>
<name>A0A418YUS7_9SPHN</name>
<reference evidence="1 2" key="1">
    <citation type="submission" date="2018-08" db="EMBL/GenBank/DDBJ databases">
        <title>Sphingobium sp. EO9.</title>
        <authorList>
            <person name="Park Y."/>
            <person name="Kim K.H."/>
            <person name="Jeon C.O."/>
        </authorList>
    </citation>
    <scope>NUCLEOTIDE SEQUENCE [LARGE SCALE GENOMIC DNA]</scope>
    <source>
        <strain evidence="1 2">EO9</strain>
    </source>
</reference>
<gene>
    <name evidence="1" type="ORF">D0Z70_07650</name>
</gene>
<sequence length="122" mass="13439">MLRRRSLVEQRVIHLIRGEAEEGRDAMPAMQFARLRDLATRNVLVIHRPGTPYLSPGELTLLGWLALAQRIASYRQSFHPDPSLTMTVVHCAGTLDALGVRLHLSPSPIASCTGQAENGMTV</sequence>
<evidence type="ECO:0000313" key="1">
    <source>
        <dbReference type="EMBL" id="RJG55897.1"/>
    </source>
</evidence>